<dbReference type="Pfam" id="PF13606">
    <property type="entry name" value="Ank_3"/>
    <property type="match status" value="1"/>
</dbReference>
<dbReference type="PROSITE" id="PS50088">
    <property type="entry name" value="ANK_REPEAT"/>
    <property type="match status" value="3"/>
</dbReference>
<sequence>MDPFSLVVGLVGLSDAATRTASTLFQLVDAWRDAPRDVHHLRDSVVSVGEFFARVHHELDEHITCGHYSESTYVLQTSNKLLLDLKIAQKVLEQIDQILDFVGSTDRVAGKSLKSELPPDETARKLRKDRWLRRRGALLKLQKSLTEIQSTIFEGLLSMNVTLTTDILSRIRKVQEDITFLKSGDEMQPEILLSRITDTVQASNVSLSASVSQQIEISHTRLIDQFRGHLQQQLNEHATLMDKQIKRNSYLSNVRHPLRQILQSSITANIVHDESRISDDTCDCRCHVLSTTKEWVYEKCKGAFGSIALSYTTRPRRASSCRCCNISHGRWIRATYTFPMWLFNLSLYMLYRRNAGGSPEVLLRVVNHIPDDASRLHSTIVGCIQRRDVFAAGVMLQSRRASVFDIYGRQDRTLLIQACFIKDATMARLLIKHGADPLAPEALSYRSLYPRMHTYWKFLCNEVGLNIPISAFFSDAGLTELHRIVVGTMPISLGEALLLNRYNRNINATDSRGCTPLHYAASMGNADHVSLLTKHGANIEARNAWKSTPLYEACLTGSYEVAEVLLRFGAHVDARVQHNATPLRMACDYGSPKLVALLLEYGADFDAMNFRGNCKLDAVVYNDNVDVFRFLLEKASIADLDQQDVEGETFVFKAIAWDAVKCTKVVLERNPDLLIINKAGQNLLHKLAASAKVEVLEMFTRLPHARLAGLDATAHDRYGRKAQDLFNERPGLTEELREAFNLLISMTILPRPEIAIMEIIDTEKISLVGKVEVGYDDSDNDDNNDEQFFDAPNVLFDLGKCS</sequence>
<keyword evidence="5" id="KW-1185">Reference proteome</keyword>
<keyword evidence="1" id="KW-0677">Repeat</keyword>
<dbReference type="EMBL" id="JAZHXI010000003">
    <property type="protein sequence ID" value="KAL2073010.1"/>
    <property type="molecule type" value="Genomic_DNA"/>
</dbReference>
<evidence type="ECO:0000256" key="2">
    <source>
        <dbReference type="ARBA" id="ARBA00023043"/>
    </source>
</evidence>
<dbReference type="PRINTS" id="PR01415">
    <property type="entry name" value="ANKYRIN"/>
</dbReference>
<evidence type="ECO:0000313" key="5">
    <source>
        <dbReference type="Proteomes" id="UP001595075"/>
    </source>
</evidence>
<dbReference type="Pfam" id="PF12796">
    <property type="entry name" value="Ank_2"/>
    <property type="match status" value="1"/>
</dbReference>
<evidence type="ECO:0008006" key="6">
    <source>
        <dbReference type="Google" id="ProtNLM"/>
    </source>
</evidence>
<dbReference type="PROSITE" id="PS50297">
    <property type="entry name" value="ANK_REP_REGION"/>
    <property type="match status" value="3"/>
</dbReference>
<dbReference type="SUPFAM" id="SSF48403">
    <property type="entry name" value="Ankyrin repeat"/>
    <property type="match status" value="1"/>
</dbReference>
<dbReference type="Gene3D" id="1.25.40.20">
    <property type="entry name" value="Ankyrin repeat-containing domain"/>
    <property type="match status" value="2"/>
</dbReference>
<feature type="repeat" description="ANK" evidence="3">
    <location>
        <begin position="545"/>
        <end position="577"/>
    </location>
</feature>
<evidence type="ECO:0000256" key="3">
    <source>
        <dbReference type="PROSITE-ProRule" id="PRU00023"/>
    </source>
</evidence>
<evidence type="ECO:0000313" key="4">
    <source>
        <dbReference type="EMBL" id="KAL2073010.1"/>
    </source>
</evidence>
<dbReference type="PANTHER" id="PTHR24171">
    <property type="entry name" value="ANKYRIN REPEAT DOMAIN-CONTAINING PROTEIN 39-RELATED"/>
    <property type="match status" value="1"/>
</dbReference>
<dbReference type="Proteomes" id="UP001595075">
    <property type="component" value="Unassembled WGS sequence"/>
</dbReference>
<organism evidence="4 5">
    <name type="scientific">Oculimacula yallundae</name>
    <dbReference type="NCBI Taxonomy" id="86028"/>
    <lineage>
        <taxon>Eukaryota</taxon>
        <taxon>Fungi</taxon>
        <taxon>Dikarya</taxon>
        <taxon>Ascomycota</taxon>
        <taxon>Pezizomycotina</taxon>
        <taxon>Leotiomycetes</taxon>
        <taxon>Helotiales</taxon>
        <taxon>Ploettnerulaceae</taxon>
        <taxon>Oculimacula</taxon>
    </lineage>
</organism>
<accession>A0ABR4CST1</accession>
<feature type="repeat" description="ANK" evidence="3">
    <location>
        <begin position="578"/>
        <end position="610"/>
    </location>
</feature>
<dbReference type="InterPro" id="IPR036770">
    <property type="entry name" value="Ankyrin_rpt-contain_sf"/>
</dbReference>
<dbReference type="SMART" id="SM00248">
    <property type="entry name" value="ANK"/>
    <property type="match status" value="5"/>
</dbReference>
<proteinExistence type="predicted"/>
<evidence type="ECO:0000256" key="1">
    <source>
        <dbReference type="ARBA" id="ARBA00022737"/>
    </source>
</evidence>
<name>A0ABR4CST1_9HELO</name>
<feature type="repeat" description="ANK" evidence="3">
    <location>
        <begin position="512"/>
        <end position="544"/>
    </location>
</feature>
<comment type="caution">
    <text evidence="4">The sequence shown here is derived from an EMBL/GenBank/DDBJ whole genome shotgun (WGS) entry which is preliminary data.</text>
</comment>
<protein>
    <recommendedName>
        <fullName evidence="6">Ankyrin</fullName>
    </recommendedName>
</protein>
<gene>
    <name evidence="4" type="ORF">VTL71DRAFT_10334</name>
</gene>
<keyword evidence="2 3" id="KW-0040">ANK repeat</keyword>
<reference evidence="4 5" key="1">
    <citation type="journal article" date="2024" name="Commun. Biol.">
        <title>Comparative genomic analysis of thermophilic fungi reveals convergent evolutionary adaptations and gene losses.</title>
        <authorList>
            <person name="Steindorff A.S."/>
            <person name="Aguilar-Pontes M.V."/>
            <person name="Robinson A.J."/>
            <person name="Andreopoulos B."/>
            <person name="LaButti K."/>
            <person name="Kuo A."/>
            <person name="Mondo S."/>
            <person name="Riley R."/>
            <person name="Otillar R."/>
            <person name="Haridas S."/>
            <person name="Lipzen A."/>
            <person name="Grimwood J."/>
            <person name="Schmutz J."/>
            <person name="Clum A."/>
            <person name="Reid I.D."/>
            <person name="Moisan M.C."/>
            <person name="Butler G."/>
            <person name="Nguyen T.T.M."/>
            <person name="Dewar K."/>
            <person name="Conant G."/>
            <person name="Drula E."/>
            <person name="Henrissat B."/>
            <person name="Hansel C."/>
            <person name="Singer S."/>
            <person name="Hutchinson M.I."/>
            <person name="de Vries R.P."/>
            <person name="Natvig D.O."/>
            <person name="Powell A.J."/>
            <person name="Tsang A."/>
            <person name="Grigoriev I.V."/>
        </authorList>
    </citation>
    <scope>NUCLEOTIDE SEQUENCE [LARGE SCALE GENOMIC DNA]</scope>
    <source>
        <strain evidence="4 5">CBS 494.80</strain>
    </source>
</reference>
<dbReference type="InterPro" id="IPR002110">
    <property type="entry name" value="Ankyrin_rpt"/>
</dbReference>